<evidence type="ECO:0000313" key="1">
    <source>
        <dbReference type="EMBL" id="JAD62322.1"/>
    </source>
</evidence>
<sequence>MYNCVNMAFTSLKTTSAGFVPSI</sequence>
<organism evidence="1">
    <name type="scientific">Arundo donax</name>
    <name type="common">Giant reed</name>
    <name type="synonym">Donax arundinaceus</name>
    <dbReference type="NCBI Taxonomy" id="35708"/>
    <lineage>
        <taxon>Eukaryota</taxon>
        <taxon>Viridiplantae</taxon>
        <taxon>Streptophyta</taxon>
        <taxon>Embryophyta</taxon>
        <taxon>Tracheophyta</taxon>
        <taxon>Spermatophyta</taxon>
        <taxon>Magnoliopsida</taxon>
        <taxon>Liliopsida</taxon>
        <taxon>Poales</taxon>
        <taxon>Poaceae</taxon>
        <taxon>PACMAD clade</taxon>
        <taxon>Arundinoideae</taxon>
        <taxon>Arundineae</taxon>
        <taxon>Arundo</taxon>
    </lineage>
</organism>
<name>A0A0A9BSR7_ARUDO</name>
<dbReference type="AlphaFoldDB" id="A0A0A9BSR7"/>
<proteinExistence type="predicted"/>
<reference evidence="1" key="1">
    <citation type="submission" date="2014-09" db="EMBL/GenBank/DDBJ databases">
        <authorList>
            <person name="Magalhaes I.L.F."/>
            <person name="Oliveira U."/>
            <person name="Santos F.R."/>
            <person name="Vidigal T.H.D.A."/>
            <person name="Brescovit A.D."/>
            <person name="Santos A.J."/>
        </authorList>
    </citation>
    <scope>NUCLEOTIDE SEQUENCE</scope>
    <source>
        <tissue evidence="1">Shoot tissue taken approximately 20 cm above the soil surface</tissue>
    </source>
</reference>
<protein>
    <submittedName>
        <fullName evidence="1">Uncharacterized protein</fullName>
    </submittedName>
</protein>
<accession>A0A0A9BSR7</accession>
<dbReference type="EMBL" id="GBRH01235573">
    <property type="protein sequence ID" value="JAD62322.1"/>
    <property type="molecule type" value="Transcribed_RNA"/>
</dbReference>
<reference evidence="1" key="2">
    <citation type="journal article" date="2015" name="Data Brief">
        <title>Shoot transcriptome of the giant reed, Arundo donax.</title>
        <authorList>
            <person name="Barrero R.A."/>
            <person name="Guerrero F.D."/>
            <person name="Moolhuijzen P."/>
            <person name="Goolsby J.A."/>
            <person name="Tidwell J."/>
            <person name="Bellgard S.E."/>
            <person name="Bellgard M.I."/>
        </authorList>
    </citation>
    <scope>NUCLEOTIDE SEQUENCE</scope>
    <source>
        <tissue evidence="1">Shoot tissue taken approximately 20 cm above the soil surface</tissue>
    </source>
</reference>